<comment type="caution">
    <text evidence="2">The sequence shown here is derived from an EMBL/GenBank/DDBJ whole genome shotgun (WGS) entry which is preliminary data.</text>
</comment>
<feature type="region of interest" description="Disordered" evidence="1">
    <location>
        <begin position="1"/>
        <end position="32"/>
    </location>
</feature>
<dbReference type="EMBL" id="JAWJWF010000053">
    <property type="protein sequence ID" value="KAK6617011.1"/>
    <property type="molecule type" value="Genomic_DNA"/>
</dbReference>
<organism evidence="2 3">
    <name type="scientific">Polyplax serrata</name>
    <name type="common">Common mouse louse</name>
    <dbReference type="NCBI Taxonomy" id="468196"/>
    <lineage>
        <taxon>Eukaryota</taxon>
        <taxon>Metazoa</taxon>
        <taxon>Ecdysozoa</taxon>
        <taxon>Arthropoda</taxon>
        <taxon>Hexapoda</taxon>
        <taxon>Insecta</taxon>
        <taxon>Pterygota</taxon>
        <taxon>Neoptera</taxon>
        <taxon>Paraneoptera</taxon>
        <taxon>Psocodea</taxon>
        <taxon>Troctomorpha</taxon>
        <taxon>Phthiraptera</taxon>
        <taxon>Anoplura</taxon>
        <taxon>Polyplacidae</taxon>
        <taxon>Polyplax</taxon>
    </lineage>
</organism>
<dbReference type="Proteomes" id="UP001359485">
    <property type="component" value="Unassembled WGS sequence"/>
</dbReference>
<reference evidence="2 3" key="1">
    <citation type="submission" date="2023-09" db="EMBL/GenBank/DDBJ databases">
        <title>Genomes of two closely related lineages of the louse Polyplax serrata with different host specificities.</title>
        <authorList>
            <person name="Martinu J."/>
            <person name="Tarabai H."/>
            <person name="Stefka J."/>
            <person name="Hypsa V."/>
        </authorList>
    </citation>
    <scope>NUCLEOTIDE SEQUENCE [LARGE SCALE GENOMIC DNA]</scope>
    <source>
        <strain evidence="2">98ZLc_SE</strain>
    </source>
</reference>
<evidence type="ECO:0000313" key="3">
    <source>
        <dbReference type="Proteomes" id="UP001359485"/>
    </source>
</evidence>
<gene>
    <name evidence="2" type="ORF">RUM44_005368</name>
</gene>
<protein>
    <submittedName>
        <fullName evidence="2">Uncharacterized protein</fullName>
    </submittedName>
</protein>
<evidence type="ECO:0000256" key="1">
    <source>
        <dbReference type="SAM" id="MobiDB-lite"/>
    </source>
</evidence>
<feature type="compositionally biased region" description="Low complexity" evidence="1">
    <location>
        <begin position="9"/>
        <end position="32"/>
    </location>
</feature>
<accession>A0ABR1ADD4</accession>
<evidence type="ECO:0000313" key="2">
    <source>
        <dbReference type="EMBL" id="KAK6617011.1"/>
    </source>
</evidence>
<name>A0ABR1ADD4_POLSC</name>
<sequence>MWDVKPWPESTSADSSGSSSTTGTEATWGYSSSGYPTYTSPTGYNYSNDFPSLESSTSSISHVPAVLPEHTPGSSMQQTGDYYGSMKPDTDMLPCGNNIVQTGSNSSNVAGSGGTVVPTQLRYDGGYPSGSCQSSYHAGWNANNYQSYPNYYNSSSGTASQTPYLNPTPSVVLYPHLYSTVNQNQIHLHLHGEKAAESLQCSGEELAATIVANTNNVTISSGTRNSIEIGIVHNNQGSLLSEEDRYTHSDRQGDQSVWRPY</sequence>
<keyword evidence="3" id="KW-1185">Reference proteome</keyword>
<proteinExistence type="predicted"/>